<keyword evidence="2" id="KW-1185">Reference proteome</keyword>
<gene>
    <name evidence="1" type="ORF">EV677_1998</name>
</gene>
<comment type="caution">
    <text evidence="1">The sequence shown here is derived from an EMBL/GenBank/DDBJ whole genome shotgun (WGS) entry which is preliminary data.</text>
</comment>
<protein>
    <submittedName>
        <fullName evidence="1">Uncharacterized protein</fullName>
    </submittedName>
</protein>
<accession>A0A4R6G5X3</accession>
<dbReference type="EMBL" id="SNWF01000005">
    <property type="protein sequence ID" value="TDN89929.1"/>
    <property type="molecule type" value="Genomic_DNA"/>
</dbReference>
<dbReference type="RefSeq" id="WP_112992010.1">
    <property type="nucleotide sequence ID" value="NZ_PTLZ01000002.1"/>
</dbReference>
<sequence length="66" mass="7183">MSSTSVIGQFKNQSTGITCTVIKLIPANARPGNECYVTDEAEYLEPDATDPNNFRMASGEVLIPLY</sequence>
<dbReference type="AlphaFoldDB" id="A0A4R6G5X3"/>
<organism evidence="1 2">
    <name type="scientific">Herminiimonas fonticola</name>
    <dbReference type="NCBI Taxonomy" id="303380"/>
    <lineage>
        <taxon>Bacteria</taxon>
        <taxon>Pseudomonadati</taxon>
        <taxon>Pseudomonadota</taxon>
        <taxon>Betaproteobacteria</taxon>
        <taxon>Burkholderiales</taxon>
        <taxon>Oxalobacteraceae</taxon>
        <taxon>Herminiimonas</taxon>
    </lineage>
</organism>
<evidence type="ECO:0000313" key="2">
    <source>
        <dbReference type="Proteomes" id="UP000294737"/>
    </source>
</evidence>
<reference evidence="1 2" key="1">
    <citation type="submission" date="2019-03" db="EMBL/GenBank/DDBJ databases">
        <title>Genomic Encyclopedia of Type Strains, Phase IV (KMG-IV): sequencing the most valuable type-strain genomes for metagenomic binning, comparative biology and taxonomic classification.</title>
        <authorList>
            <person name="Goeker M."/>
        </authorList>
    </citation>
    <scope>NUCLEOTIDE SEQUENCE [LARGE SCALE GENOMIC DNA]</scope>
    <source>
        <strain evidence="1 2">DSM 18555</strain>
    </source>
</reference>
<proteinExistence type="predicted"/>
<name>A0A4R6G5X3_9BURK</name>
<evidence type="ECO:0000313" key="1">
    <source>
        <dbReference type="EMBL" id="TDN89929.1"/>
    </source>
</evidence>
<dbReference type="Proteomes" id="UP000294737">
    <property type="component" value="Unassembled WGS sequence"/>
</dbReference>